<dbReference type="InterPro" id="IPR047701">
    <property type="entry name" value="AztC-like"/>
</dbReference>
<dbReference type="AlphaFoldDB" id="A0A1V3CA41"/>
<dbReference type="InterPro" id="IPR006129">
    <property type="entry name" value="AdhesinB"/>
</dbReference>
<dbReference type="GO" id="GO:0030001">
    <property type="term" value="P:metal ion transport"/>
    <property type="evidence" value="ECO:0007669"/>
    <property type="project" value="InterPro"/>
</dbReference>
<keyword evidence="9" id="KW-1185">Reference proteome</keyword>
<name>A0A1V3CA41_9ACTN</name>
<dbReference type="NCBIfam" id="NF040870">
    <property type="entry name" value="AztC"/>
    <property type="match status" value="1"/>
</dbReference>
<evidence type="ECO:0000256" key="4">
    <source>
        <dbReference type="ARBA" id="ARBA00022729"/>
    </source>
</evidence>
<dbReference type="PANTHER" id="PTHR42953:SF1">
    <property type="entry name" value="METAL-BINDING PROTEIN HI_0362-RELATED"/>
    <property type="match status" value="1"/>
</dbReference>
<dbReference type="PRINTS" id="PR00691">
    <property type="entry name" value="ADHESINB"/>
</dbReference>
<keyword evidence="4 7" id="KW-0732">Signal</keyword>
<sequence>MATPSALMSRVTAFALAGAALLGSAACSPGEGTGEGIVVTTNILGDITRKVVGDQAEVTVLMRPDADPHSFALSAREAAVVENAALVVYNGLGLEEGVLRNVAAAEEAGVPALEVGAGVDPLPYGPAESGHGEHGHAEIGSEEHRDGDASTGTENESAGEPDPHFWTDPRRVVLAVDLIAGHVVEQVDGVDADAVRANAEAYTAELEELDAWMAEEFAAIPEEDRKLVTNHHVFGYLARRYGFEVIGTVIPSGTTLASPSTSDLKSLSDAVREAGVDAVFADSSQPDRLATVMAEEAGTRVEVVPLFSESLSEEGGGAATYLEMMRANTESIATGLRGG</sequence>
<gene>
    <name evidence="8" type="ORF">NOSIN_14525</name>
</gene>
<dbReference type="RefSeq" id="WP_077693600.1">
    <property type="nucleotide sequence ID" value="NZ_MCOK01000001.1"/>
</dbReference>
<dbReference type="InterPro" id="IPR006127">
    <property type="entry name" value="ZnuA-like"/>
</dbReference>
<dbReference type="Pfam" id="PF01297">
    <property type="entry name" value="ZnuA"/>
    <property type="match status" value="1"/>
</dbReference>
<comment type="subcellular location">
    <subcellularLocation>
        <location evidence="1">Cell envelope</location>
    </subcellularLocation>
</comment>
<dbReference type="GO" id="GO:0030313">
    <property type="term" value="C:cell envelope"/>
    <property type="evidence" value="ECO:0007669"/>
    <property type="project" value="UniProtKB-SubCell"/>
</dbReference>
<feature type="region of interest" description="Disordered" evidence="6">
    <location>
        <begin position="121"/>
        <end position="166"/>
    </location>
</feature>
<evidence type="ECO:0000256" key="5">
    <source>
        <dbReference type="RuleBase" id="RU003512"/>
    </source>
</evidence>
<dbReference type="SUPFAM" id="SSF53807">
    <property type="entry name" value="Helical backbone' metal receptor"/>
    <property type="match status" value="1"/>
</dbReference>
<keyword evidence="2 5" id="KW-0813">Transport</keyword>
<organism evidence="8 9">
    <name type="scientific">Nocardiopsis sinuspersici</name>
    <dbReference type="NCBI Taxonomy" id="501010"/>
    <lineage>
        <taxon>Bacteria</taxon>
        <taxon>Bacillati</taxon>
        <taxon>Actinomycetota</taxon>
        <taxon>Actinomycetes</taxon>
        <taxon>Streptosporangiales</taxon>
        <taxon>Nocardiopsidaceae</taxon>
        <taxon>Nocardiopsis</taxon>
    </lineage>
</organism>
<dbReference type="GO" id="GO:0007155">
    <property type="term" value="P:cell adhesion"/>
    <property type="evidence" value="ECO:0007669"/>
    <property type="project" value="InterPro"/>
</dbReference>
<keyword evidence="3" id="KW-0479">Metal-binding</keyword>
<reference evidence="9" key="1">
    <citation type="submission" date="2016-08" db="EMBL/GenBank/DDBJ databases">
        <authorList>
            <person name="Tokovenko B."/>
            <person name="Kalinowski J."/>
        </authorList>
    </citation>
    <scope>NUCLEOTIDE SEQUENCE [LARGE SCALE GENOMIC DNA]</scope>
    <source>
        <strain evidence="9">UTMC102</strain>
    </source>
</reference>
<feature type="compositionally biased region" description="Basic and acidic residues" evidence="6">
    <location>
        <begin position="130"/>
        <end position="148"/>
    </location>
</feature>
<evidence type="ECO:0000313" key="9">
    <source>
        <dbReference type="Proteomes" id="UP000189004"/>
    </source>
</evidence>
<dbReference type="Gene3D" id="3.40.50.1980">
    <property type="entry name" value="Nitrogenase molybdenum iron protein domain"/>
    <property type="match status" value="2"/>
</dbReference>
<evidence type="ECO:0000256" key="2">
    <source>
        <dbReference type="ARBA" id="ARBA00022448"/>
    </source>
</evidence>
<dbReference type="Proteomes" id="UP000189004">
    <property type="component" value="Unassembled WGS sequence"/>
</dbReference>
<evidence type="ECO:0000256" key="7">
    <source>
        <dbReference type="SAM" id="SignalP"/>
    </source>
</evidence>
<proteinExistence type="inferred from homology"/>
<comment type="caution">
    <text evidence="8">The sequence shown here is derived from an EMBL/GenBank/DDBJ whole genome shotgun (WGS) entry which is preliminary data.</text>
</comment>
<dbReference type="EMBL" id="MCOK01000001">
    <property type="protein sequence ID" value="OOC57230.1"/>
    <property type="molecule type" value="Genomic_DNA"/>
</dbReference>
<dbReference type="OrthoDB" id="9810636at2"/>
<dbReference type="PRINTS" id="PR00690">
    <property type="entry name" value="ADHESNFAMILY"/>
</dbReference>
<feature type="signal peptide" evidence="7">
    <location>
        <begin position="1"/>
        <end position="19"/>
    </location>
</feature>
<dbReference type="GO" id="GO:0046872">
    <property type="term" value="F:metal ion binding"/>
    <property type="evidence" value="ECO:0007669"/>
    <property type="project" value="UniProtKB-KW"/>
</dbReference>
<evidence type="ECO:0000256" key="6">
    <source>
        <dbReference type="SAM" id="MobiDB-lite"/>
    </source>
</evidence>
<evidence type="ECO:0000256" key="1">
    <source>
        <dbReference type="ARBA" id="ARBA00004196"/>
    </source>
</evidence>
<feature type="chain" id="PRO_5038675562" evidence="7">
    <location>
        <begin position="20"/>
        <end position="339"/>
    </location>
</feature>
<comment type="similarity">
    <text evidence="5">Belongs to the bacterial solute-binding protein 9 family.</text>
</comment>
<dbReference type="InterPro" id="IPR006128">
    <property type="entry name" value="Lipoprotein_PsaA-like"/>
</dbReference>
<dbReference type="STRING" id="501010.NOSIN_14525"/>
<evidence type="ECO:0000256" key="3">
    <source>
        <dbReference type="ARBA" id="ARBA00022723"/>
    </source>
</evidence>
<evidence type="ECO:0000313" key="8">
    <source>
        <dbReference type="EMBL" id="OOC57230.1"/>
    </source>
</evidence>
<protein>
    <submittedName>
        <fullName evidence="8">ABC transporter substrate-binding protein</fullName>
    </submittedName>
</protein>
<accession>A0A1V3CA41</accession>
<dbReference type="InterPro" id="IPR050492">
    <property type="entry name" value="Bact_metal-bind_prot9"/>
</dbReference>
<dbReference type="PANTHER" id="PTHR42953">
    <property type="entry name" value="HIGH-AFFINITY ZINC UPTAKE SYSTEM PROTEIN ZNUA-RELATED"/>
    <property type="match status" value="1"/>
</dbReference>